<dbReference type="RefSeq" id="WP_272085966.1">
    <property type="nucleotide sequence ID" value="NZ_JAQNDL010000001.1"/>
</dbReference>
<accession>A0ABT5DV14</accession>
<evidence type="ECO:0000313" key="3">
    <source>
        <dbReference type="EMBL" id="MDC0717479.1"/>
    </source>
</evidence>
<evidence type="ECO:0000313" key="4">
    <source>
        <dbReference type="Proteomes" id="UP001221686"/>
    </source>
</evidence>
<comment type="caution">
    <text evidence="3">The sequence shown here is derived from an EMBL/GenBank/DDBJ whole genome shotgun (WGS) entry which is preliminary data.</text>
</comment>
<dbReference type="Pfam" id="PF14257">
    <property type="entry name" value="DUF4349"/>
    <property type="match status" value="1"/>
</dbReference>
<feature type="compositionally biased region" description="Low complexity" evidence="1">
    <location>
        <begin position="45"/>
        <end position="60"/>
    </location>
</feature>
<proteinExistence type="predicted"/>
<feature type="domain" description="DUF4349" evidence="2">
    <location>
        <begin position="92"/>
        <end position="249"/>
    </location>
</feature>
<dbReference type="EMBL" id="JAQNDL010000001">
    <property type="protein sequence ID" value="MDC0717479.1"/>
    <property type="molecule type" value="Genomic_DNA"/>
</dbReference>
<reference evidence="3 4" key="1">
    <citation type="submission" date="2022-11" db="EMBL/GenBank/DDBJ databases">
        <title>Minimal conservation of predation-associated metabolite biosynthetic gene clusters underscores biosynthetic potential of Myxococcota including descriptions for ten novel species: Archangium lansinium sp. nov., Myxococcus landrumus sp. nov., Nannocystis bai.</title>
        <authorList>
            <person name="Ahearne A."/>
            <person name="Stevens C."/>
            <person name="Dowd S."/>
        </authorList>
    </citation>
    <scope>NUCLEOTIDE SEQUENCE [LARGE SCALE GENOMIC DNA]</scope>
    <source>
        <strain evidence="3 4">BB15-2</strain>
    </source>
</reference>
<sequence length="266" mass="28930">MDASWGGGGAMADGDVAAPEMAPMPAEADGSIDFKRDEAMTKSIAPTTSLSAPAPARGPVAGPPEPRPASTPTVSGGQGEDKEKEPQKQFARQIVYTADMAISCFKLDEAMQRAEALTLESGGYVQTMSQGYFVLRIPAVQLRRVMEELGKLGVVEGRNLQAQDVTQEFVDLTTRIRVLRETQSQVLLLLKQARNVQEALDVRRSLDAITLELETALGRLRLLENQIDFSTLTVRMSERGPQNAVPSSNDPFPWVDTLGVEATEWN</sequence>
<dbReference type="InterPro" id="IPR025645">
    <property type="entry name" value="DUF4349"/>
</dbReference>
<name>A0ABT5DV14_9BACT</name>
<dbReference type="Proteomes" id="UP001221686">
    <property type="component" value="Unassembled WGS sequence"/>
</dbReference>
<feature type="region of interest" description="Disordered" evidence="1">
    <location>
        <begin position="1"/>
        <end position="89"/>
    </location>
</feature>
<feature type="compositionally biased region" description="Gly residues" evidence="1">
    <location>
        <begin position="1"/>
        <end position="11"/>
    </location>
</feature>
<evidence type="ECO:0000256" key="1">
    <source>
        <dbReference type="SAM" id="MobiDB-lite"/>
    </source>
</evidence>
<keyword evidence="4" id="KW-1185">Reference proteome</keyword>
<organism evidence="3 4">
    <name type="scientific">Nannocystis bainbridge</name>
    <dbReference type="NCBI Taxonomy" id="2995303"/>
    <lineage>
        <taxon>Bacteria</taxon>
        <taxon>Pseudomonadati</taxon>
        <taxon>Myxococcota</taxon>
        <taxon>Polyangia</taxon>
        <taxon>Nannocystales</taxon>
        <taxon>Nannocystaceae</taxon>
        <taxon>Nannocystis</taxon>
    </lineage>
</organism>
<protein>
    <submittedName>
        <fullName evidence="3">DUF4349 domain-containing protein</fullName>
    </submittedName>
</protein>
<feature type="compositionally biased region" description="Low complexity" evidence="1">
    <location>
        <begin position="12"/>
        <end position="28"/>
    </location>
</feature>
<gene>
    <name evidence="3" type="ORF">POL25_11280</name>
</gene>
<evidence type="ECO:0000259" key="2">
    <source>
        <dbReference type="Pfam" id="PF14257"/>
    </source>
</evidence>